<accession>A0ABQ4XR51</accession>
<keyword evidence="2" id="KW-1185">Reference proteome</keyword>
<proteinExistence type="predicted"/>
<comment type="caution">
    <text evidence="1">The sequence shown here is derived from an EMBL/GenBank/DDBJ whole genome shotgun (WGS) entry which is preliminary data.</text>
</comment>
<gene>
    <name evidence="1" type="ORF">Tco_0682024</name>
</gene>
<sequence length="217" mass="25283">MTNKKYQTQTKDIYNVENKFEAMRAESARKHEELIDLLKKFAISIGCAKEVEEWEKPEEHLMVSCLDEEIVKFPTQHATTEISGEDGSNLEEFLDVLIVEEANITRPIMAVEDEHLMVLGSVLDIIKEDFSNDLDGQHSADESKPYHNTLRWHIMRLKRWYVISHEQICTNVLLRQELVCAQRRTCDPGITCLEILKRYLEDKVFLHGGVMIRFQGF</sequence>
<name>A0ABQ4XR51_9ASTR</name>
<reference evidence="1" key="2">
    <citation type="submission" date="2022-01" db="EMBL/GenBank/DDBJ databases">
        <authorList>
            <person name="Yamashiro T."/>
            <person name="Shiraishi A."/>
            <person name="Satake H."/>
            <person name="Nakayama K."/>
        </authorList>
    </citation>
    <scope>NUCLEOTIDE SEQUENCE</scope>
</reference>
<evidence type="ECO:0000313" key="1">
    <source>
        <dbReference type="EMBL" id="GJS67460.1"/>
    </source>
</evidence>
<dbReference type="EMBL" id="BQNB010009719">
    <property type="protein sequence ID" value="GJS67460.1"/>
    <property type="molecule type" value="Genomic_DNA"/>
</dbReference>
<evidence type="ECO:0000313" key="2">
    <source>
        <dbReference type="Proteomes" id="UP001151760"/>
    </source>
</evidence>
<dbReference type="Proteomes" id="UP001151760">
    <property type="component" value="Unassembled WGS sequence"/>
</dbReference>
<reference evidence="1" key="1">
    <citation type="journal article" date="2022" name="Int. J. Mol. Sci.">
        <title>Draft Genome of Tanacetum Coccineum: Genomic Comparison of Closely Related Tanacetum-Family Plants.</title>
        <authorList>
            <person name="Yamashiro T."/>
            <person name="Shiraishi A."/>
            <person name="Nakayama K."/>
            <person name="Satake H."/>
        </authorList>
    </citation>
    <scope>NUCLEOTIDE SEQUENCE</scope>
</reference>
<organism evidence="1 2">
    <name type="scientific">Tanacetum coccineum</name>
    <dbReference type="NCBI Taxonomy" id="301880"/>
    <lineage>
        <taxon>Eukaryota</taxon>
        <taxon>Viridiplantae</taxon>
        <taxon>Streptophyta</taxon>
        <taxon>Embryophyta</taxon>
        <taxon>Tracheophyta</taxon>
        <taxon>Spermatophyta</taxon>
        <taxon>Magnoliopsida</taxon>
        <taxon>eudicotyledons</taxon>
        <taxon>Gunneridae</taxon>
        <taxon>Pentapetalae</taxon>
        <taxon>asterids</taxon>
        <taxon>campanulids</taxon>
        <taxon>Asterales</taxon>
        <taxon>Asteraceae</taxon>
        <taxon>Asteroideae</taxon>
        <taxon>Anthemideae</taxon>
        <taxon>Anthemidinae</taxon>
        <taxon>Tanacetum</taxon>
    </lineage>
</organism>
<protein>
    <submittedName>
        <fullName evidence="1">Uncharacterized protein</fullName>
    </submittedName>
</protein>